<protein>
    <submittedName>
        <fullName evidence="2">Hydrolase</fullName>
    </submittedName>
</protein>
<dbReference type="PANTHER" id="PTHR10000:SF8">
    <property type="entry name" value="HAD SUPERFAMILY HYDROLASE-LIKE, TYPE 3"/>
    <property type="match status" value="1"/>
</dbReference>
<keyword evidence="3" id="KW-1185">Reference proteome</keyword>
<dbReference type="InterPro" id="IPR006379">
    <property type="entry name" value="HAD-SF_hydro_IIB"/>
</dbReference>
<accession>A0ABQ1Q5D5</accession>
<dbReference type="PANTHER" id="PTHR10000">
    <property type="entry name" value="PHOSPHOSERINE PHOSPHATASE"/>
    <property type="match status" value="1"/>
</dbReference>
<dbReference type="NCBIfam" id="TIGR01484">
    <property type="entry name" value="HAD-SF-IIB"/>
    <property type="match status" value="1"/>
</dbReference>
<gene>
    <name evidence="2" type="ORF">GCM10007231_08870</name>
</gene>
<dbReference type="Pfam" id="PF08282">
    <property type="entry name" value="Hydrolase_3"/>
    <property type="match status" value="1"/>
</dbReference>
<dbReference type="EMBL" id="BMCK01000001">
    <property type="protein sequence ID" value="GGD12156.1"/>
    <property type="molecule type" value="Genomic_DNA"/>
</dbReference>
<proteinExistence type="predicted"/>
<keyword evidence="2" id="KW-0378">Hydrolase</keyword>
<organism evidence="2 3">
    <name type="scientific">Nocardioides daphniae</name>
    <dbReference type="NCBI Taxonomy" id="402297"/>
    <lineage>
        <taxon>Bacteria</taxon>
        <taxon>Bacillati</taxon>
        <taxon>Actinomycetota</taxon>
        <taxon>Actinomycetes</taxon>
        <taxon>Propionibacteriales</taxon>
        <taxon>Nocardioidaceae</taxon>
        <taxon>Nocardioides</taxon>
    </lineage>
</organism>
<dbReference type="Proteomes" id="UP000630594">
    <property type="component" value="Unassembled WGS sequence"/>
</dbReference>
<dbReference type="SUPFAM" id="SSF56784">
    <property type="entry name" value="HAD-like"/>
    <property type="match status" value="1"/>
</dbReference>
<feature type="region of interest" description="Disordered" evidence="1">
    <location>
        <begin position="1"/>
        <end position="21"/>
    </location>
</feature>
<dbReference type="Gene3D" id="3.30.1240.10">
    <property type="match status" value="1"/>
</dbReference>
<comment type="caution">
    <text evidence="2">The sequence shown here is derived from an EMBL/GenBank/DDBJ whole genome shotgun (WGS) entry which is preliminary data.</text>
</comment>
<name>A0ABQ1Q5D5_9ACTN</name>
<evidence type="ECO:0000313" key="3">
    <source>
        <dbReference type="Proteomes" id="UP000630594"/>
    </source>
</evidence>
<dbReference type="RefSeq" id="WP_229721406.1">
    <property type="nucleotide sequence ID" value="NZ_BMCK01000001.1"/>
</dbReference>
<evidence type="ECO:0000313" key="2">
    <source>
        <dbReference type="EMBL" id="GGD12156.1"/>
    </source>
</evidence>
<dbReference type="GO" id="GO:0016787">
    <property type="term" value="F:hydrolase activity"/>
    <property type="evidence" value="ECO:0007669"/>
    <property type="project" value="UniProtKB-KW"/>
</dbReference>
<reference evidence="3" key="1">
    <citation type="journal article" date="2019" name="Int. J. Syst. Evol. Microbiol.">
        <title>The Global Catalogue of Microorganisms (GCM) 10K type strain sequencing project: providing services to taxonomists for standard genome sequencing and annotation.</title>
        <authorList>
            <consortium name="The Broad Institute Genomics Platform"/>
            <consortium name="The Broad Institute Genome Sequencing Center for Infectious Disease"/>
            <person name="Wu L."/>
            <person name="Ma J."/>
        </authorList>
    </citation>
    <scope>NUCLEOTIDE SEQUENCE [LARGE SCALE GENOMIC DNA]</scope>
    <source>
        <strain evidence="3">CCM 7403</strain>
    </source>
</reference>
<sequence length="283" mass="30149">MTTSDVPRADEDGAVAPPAPPRLVATDLDGTLLGPDGAVSSYTREVLLALEERDVPVVFVTGRPIRWMETLWAEVGGHGLAILSNGGIVYDVASHSVRRAHTIAPDVLVRVAALLRAAVPGTTFALEKTTGFSREPDFMPRMQVNTDPGFPVGALEELVDDQVVKLLARHEEQEPEEFWRLAEEAVGHEVTTTWSSVGTLVEISGAGVTKASTLASLCGDLGIDRSEVVAFGDMPNDLPLLDWAGHAYAMENAHPSVLASAEHAAPHHADDGVARTLARLFGL</sequence>
<dbReference type="InterPro" id="IPR036412">
    <property type="entry name" value="HAD-like_sf"/>
</dbReference>
<dbReference type="Gene3D" id="3.40.50.1000">
    <property type="entry name" value="HAD superfamily/HAD-like"/>
    <property type="match status" value="1"/>
</dbReference>
<dbReference type="InterPro" id="IPR023214">
    <property type="entry name" value="HAD_sf"/>
</dbReference>
<evidence type="ECO:0000256" key="1">
    <source>
        <dbReference type="SAM" id="MobiDB-lite"/>
    </source>
</evidence>